<dbReference type="EMBL" id="CP017831">
    <property type="protein sequence ID" value="AOZ95200.1"/>
    <property type="molecule type" value="Genomic_DNA"/>
</dbReference>
<dbReference type="Pfam" id="PF00135">
    <property type="entry name" value="COesterase"/>
    <property type="match status" value="2"/>
</dbReference>
<accession>A0A1D9NY45</accession>
<evidence type="ECO:0000313" key="6">
    <source>
        <dbReference type="EMBL" id="AOZ95200.1"/>
    </source>
</evidence>
<dbReference type="CDD" id="cd04084">
    <property type="entry name" value="CBM6_xylanase-like"/>
    <property type="match status" value="1"/>
</dbReference>
<dbReference type="PROSITE" id="PS00941">
    <property type="entry name" value="CARBOXYLESTERASE_B_2"/>
    <property type="match status" value="1"/>
</dbReference>
<name>A0A1D9NY45_9FIRM</name>
<dbReference type="GO" id="GO:0004553">
    <property type="term" value="F:hydrolase activity, hydrolyzing O-glycosyl compounds"/>
    <property type="evidence" value="ECO:0007669"/>
    <property type="project" value="InterPro"/>
</dbReference>
<evidence type="ECO:0000256" key="4">
    <source>
        <dbReference type="ARBA" id="ARBA00023295"/>
    </source>
</evidence>
<dbReference type="GO" id="GO:0052689">
    <property type="term" value="F:carboxylic ester hydrolase activity"/>
    <property type="evidence" value="ECO:0007669"/>
    <property type="project" value="TreeGrafter"/>
</dbReference>
<dbReference type="InterPro" id="IPR050654">
    <property type="entry name" value="AChE-related_enzymes"/>
</dbReference>
<dbReference type="RefSeq" id="WP_148661887.1">
    <property type="nucleotide sequence ID" value="NZ_CP017831.1"/>
</dbReference>
<dbReference type="InterPro" id="IPR002018">
    <property type="entry name" value="CarbesteraseB"/>
</dbReference>
<dbReference type="Proteomes" id="UP000179284">
    <property type="component" value="Chromosome I"/>
</dbReference>
<dbReference type="PANTHER" id="PTHR43918:SF4">
    <property type="entry name" value="CARBOXYLIC ESTER HYDROLASE"/>
    <property type="match status" value="1"/>
</dbReference>
<proteinExistence type="inferred from homology"/>
<dbReference type="Gene3D" id="2.60.120.260">
    <property type="entry name" value="Galactose-binding domain-like"/>
    <property type="match status" value="1"/>
</dbReference>
<dbReference type="InterPro" id="IPR019826">
    <property type="entry name" value="Carboxylesterase_B_AS"/>
</dbReference>
<evidence type="ECO:0000259" key="5">
    <source>
        <dbReference type="Pfam" id="PF00135"/>
    </source>
</evidence>
<dbReference type="Gene3D" id="3.40.50.1820">
    <property type="entry name" value="alpha/beta hydrolase"/>
    <property type="match status" value="2"/>
</dbReference>
<dbReference type="CDD" id="cd18620">
    <property type="entry name" value="GH43_XylA-like"/>
    <property type="match status" value="1"/>
</dbReference>
<keyword evidence="3" id="KW-0378">Hydrolase</keyword>
<dbReference type="SUPFAM" id="SSF75005">
    <property type="entry name" value="Arabinanase/levansucrase/invertase"/>
    <property type="match status" value="1"/>
</dbReference>
<dbReference type="PANTHER" id="PTHR43918">
    <property type="entry name" value="ACETYLCHOLINESTERASE"/>
    <property type="match status" value="1"/>
</dbReference>
<dbReference type="Pfam" id="PF04616">
    <property type="entry name" value="Glyco_hydro_43"/>
    <property type="match status" value="1"/>
</dbReference>
<sequence length="925" mass="103038">MLRTTKVENGLVKGLAGEDPRITVYRGIPFAKPPIGENRFRAPQPCDDWEGTLEAYDFGPISYQDTPGIGGGLYDREWHVDPEIPMSEDCLYLNIWTPAKRADEKLPVLVWYFGGGFQWGYTAEMEFNGEALAKRGIVVVSVAYRLGCFGFLAHKDITAENPEAPGNFGLLDQRFGLHWVHRNIAAFGGDPDRITISGQSAGGSSTMHQLTNPENYDIVKGAAILSGIIRMPKMDDDIFRPLSLSQAEDLGAQFFESLGVKDLSEARKLTSKELLEGYDKFAQDHPRMFPIIDGKFCDSDPVERFVNRKCADVPVMSGNTSDEFKIDGISMVESSVKSAFGDAHKNAPDQKFYYYRFDPDIPGDGHPGDSYPGTFHSCDLWFFFGNLAKCHRPYEGHHYDLQRQMCDYYANFIKTGNPNGEGYDKLPLPEWTPYTPENPAEMEFLGRGAVPRLEGGIRQNSQKQAVNPYLPSWEYIPDGEPYVFGDRVYVYGSHDLYQGETFCLGDYVCWSAPVNDLGEWKYEGVSYPKVSDPLNPDGHMCLYAPDVTVGPDGKYYLYYVLDKVCIVSVAVSDTPAGPFKFYGYVHYEDGTKLGEKEGDEPQFDPGVITENGVIYLFTGFCGQGDKSRHGAMLTVLGEDMLTVKKAPKFIAPGNQYSQGTPYEGHAFFEAPSIRKHGDTYYFVYSSEVMHELCYATSKDPEGPYEYGGVIVSNCDLHIDSYKKAEEATAYGANNHGSIVEIAGQWYIFYHRHTNGTWFSRQGCAEKINFEADGSIKQVEITSCGLNNGPLSDKGEYPAYIACNIFTKEHKIYVEAGAPRVVQEGGDGDQNPGYIKDIVDGTTIGFKYFDLKKVTGLRIKTRAYYNGTFEIRTALDGEVLGEIKGIGSNIWTSFEGKLPELSGTHALYLTYKGTGNASLASIEFLH</sequence>
<dbReference type="InterPro" id="IPR019819">
    <property type="entry name" value="Carboxylesterase_B_CS"/>
</dbReference>
<dbReference type="KEGG" id="bhu:bhn_I0164"/>
<feature type="domain" description="Carboxylesterase type B" evidence="5">
    <location>
        <begin position="344"/>
        <end position="444"/>
    </location>
</feature>
<evidence type="ECO:0000256" key="3">
    <source>
        <dbReference type="ARBA" id="ARBA00022801"/>
    </source>
</evidence>
<dbReference type="AlphaFoldDB" id="A0A1D9NY45"/>
<evidence type="ECO:0000256" key="1">
    <source>
        <dbReference type="ARBA" id="ARBA00005964"/>
    </source>
</evidence>
<reference evidence="7" key="1">
    <citation type="submission" date="2016-10" db="EMBL/GenBank/DDBJ databases">
        <title>The complete genome sequence of the rumen bacterium Butyrivibrio hungatei MB2003.</title>
        <authorList>
            <person name="Palevich N."/>
            <person name="Kelly W.J."/>
            <person name="Leahy S.C."/>
            <person name="Altermann E."/>
            <person name="Rakonjac J."/>
            <person name="Attwood G.T."/>
        </authorList>
    </citation>
    <scope>NUCLEOTIDE SEQUENCE [LARGE SCALE GENOMIC DNA]</scope>
    <source>
        <strain evidence="7">MB2003</strain>
    </source>
</reference>
<keyword evidence="4" id="KW-0326">Glycosidase</keyword>
<feature type="domain" description="Carboxylesterase type B" evidence="5">
    <location>
        <begin position="6"/>
        <end position="333"/>
    </location>
</feature>
<dbReference type="GO" id="GO:0005975">
    <property type="term" value="P:carbohydrate metabolic process"/>
    <property type="evidence" value="ECO:0007669"/>
    <property type="project" value="InterPro"/>
</dbReference>
<dbReference type="InterPro" id="IPR006710">
    <property type="entry name" value="Glyco_hydro_43"/>
</dbReference>
<keyword evidence="7" id="KW-1185">Reference proteome</keyword>
<dbReference type="InterPro" id="IPR023296">
    <property type="entry name" value="Glyco_hydro_beta-prop_sf"/>
</dbReference>
<gene>
    <name evidence="6" type="ORF">bhn_I0164</name>
</gene>
<dbReference type="Gene3D" id="2.115.10.20">
    <property type="entry name" value="Glycosyl hydrolase domain, family 43"/>
    <property type="match status" value="1"/>
</dbReference>
<dbReference type="SUPFAM" id="SSF53474">
    <property type="entry name" value="alpha/beta-Hydrolases"/>
    <property type="match status" value="1"/>
</dbReference>
<comment type="similarity">
    <text evidence="1">Belongs to the type-B carboxylesterase/lipase family.</text>
</comment>
<protein>
    <submittedName>
        <fullName evidence="6">Xylosidase/arabinofuranosidase/esterase Xsa43F</fullName>
    </submittedName>
</protein>
<dbReference type="OrthoDB" id="9801455at2"/>
<evidence type="ECO:0000313" key="7">
    <source>
        <dbReference type="Proteomes" id="UP000179284"/>
    </source>
</evidence>
<organism evidence="6 7">
    <name type="scientific">Butyrivibrio hungatei</name>
    <dbReference type="NCBI Taxonomy" id="185008"/>
    <lineage>
        <taxon>Bacteria</taxon>
        <taxon>Bacillati</taxon>
        <taxon>Bacillota</taxon>
        <taxon>Clostridia</taxon>
        <taxon>Lachnospirales</taxon>
        <taxon>Lachnospiraceae</taxon>
        <taxon>Butyrivibrio</taxon>
    </lineage>
</organism>
<comment type="similarity">
    <text evidence="2">Belongs to the glycosyl hydrolase 43 family.</text>
</comment>
<evidence type="ECO:0000256" key="2">
    <source>
        <dbReference type="ARBA" id="ARBA00009865"/>
    </source>
</evidence>
<dbReference type="PROSITE" id="PS00122">
    <property type="entry name" value="CARBOXYLESTERASE_B_1"/>
    <property type="match status" value="1"/>
</dbReference>
<dbReference type="InterPro" id="IPR029058">
    <property type="entry name" value="AB_hydrolase_fold"/>
</dbReference>